<reference evidence="1" key="1">
    <citation type="journal article" date="2017" name="Nature">
        <title>The sunflower genome provides insights into oil metabolism, flowering and Asterid evolution.</title>
        <authorList>
            <person name="Badouin H."/>
            <person name="Gouzy J."/>
            <person name="Grassa C.J."/>
            <person name="Murat F."/>
            <person name="Staton S.E."/>
            <person name="Cottret L."/>
            <person name="Lelandais-Briere C."/>
            <person name="Owens G.L."/>
            <person name="Carrere S."/>
            <person name="Mayjonade B."/>
            <person name="Legrand L."/>
            <person name="Gill N."/>
            <person name="Kane N.C."/>
            <person name="Bowers J.E."/>
            <person name="Hubner S."/>
            <person name="Bellec A."/>
            <person name="Berard A."/>
            <person name="Berges H."/>
            <person name="Blanchet N."/>
            <person name="Boniface M.C."/>
            <person name="Brunel D."/>
            <person name="Catrice O."/>
            <person name="Chaidir N."/>
            <person name="Claudel C."/>
            <person name="Donnadieu C."/>
            <person name="Faraut T."/>
            <person name="Fievet G."/>
            <person name="Helmstetter N."/>
            <person name="King M."/>
            <person name="Knapp S.J."/>
            <person name="Lai Z."/>
            <person name="Le Paslier M.C."/>
            <person name="Lippi Y."/>
            <person name="Lorenzon L."/>
            <person name="Mandel J.R."/>
            <person name="Marage G."/>
            <person name="Marchand G."/>
            <person name="Marquand E."/>
            <person name="Bret-Mestries E."/>
            <person name="Morien E."/>
            <person name="Nambeesan S."/>
            <person name="Nguyen T."/>
            <person name="Pegot-Espagnet P."/>
            <person name="Pouilly N."/>
            <person name="Raftis F."/>
            <person name="Sallet E."/>
            <person name="Schiex T."/>
            <person name="Thomas J."/>
            <person name="Vandecasteele C."/>
            <person name="Vares D."/>
            <person name="Vear F."/>
            <person name="Vautrin S."/>
            <person name="Crespi M."/>
            <person name="Mangin B."/>
            <person name="Burke J.M."/>
            <person name="Salse J."/>
            <person name="Munos S."/>
            <person name="Vincourt P."/>
            <person name="Rieseberg L.H."/>
            <person name="Langlade N.B."/>
        </authorList>
    </citation>
    <scope>NUCLEOTIDE SEQUENCE</scope>
    <source>
        <tissue evidence="1">Leaves</tissue>
    </source>
</reference>
<sequence length="62" mass="6940">MSDLHCSRTVLVRVSSHRRKVDQRWVGFVLAGRRWWLPAVDLGFGAAIVDGGFEICDLGILT</sequence>
<dbReference type="Proteomes" id="UP000215914">
    <property type="component" value="Unassembled WGS sequence"/>
</dbReference>
<dbReference type="AlphaFoldDB" id="A0A9K3HY58"/>
<comment type="caution">
    <text evidence="1">The sequence shown here is derived from an EMBL/GenBank/DDBJ whole genome shotgun (WGS) entry which is preliminary data.</text>
</comment>
<evidence type="ECO:0000313" key="2">
    <source>
        <dbReference type="Proteomes" id="UP000215914"/>
    </source>
</evidence>
<dbReference type="Gramene" id="mRNA:HanXRQr2_Chr10g0446831">
    <property type="protein sequence ID" value="CDS:HanXRQr2_Chr10g0446831.1"/>
    <property type="gene ID" value="HanXRQr2_Chr10g0446831"/>
</dbReference>
<reference evidence="1" key="2">
    <citation type="submission" date="2020-06" db="EMBL/GenBank/DDBJ databases">
        <title>Helianthus annuus Genome sequencing and assembly Release 2.</title>
        <authorList>
            <person name="Gouzy J."/>
            <person name="Langlade N."/>
            <person name="Munos S."/>
        </authorList>
    </citation>
    <scope>NUCLEOTIDE SEQUENCE</scope>
    <source>
        <tissue evidence="1">Leaves</tissue>
    </source>
</reference>
<name>A0A9K3HY58_HELAN</name>
<gene>
    <name evidence="1" type="ORF">HanXRQr2_Chr10g0446831</name>
</gene>
<evidence type="ECO:0000313" key="1">
    <source>
        <dbReference type="EMBL" id="KAF5786909.1"/>
    </source>
</evidence>
<protein>
    <submittedName>
        <fullName evidence="1">Uncharacterized protein</fullName>
    </submittedName>
</protein>
<accession>A0A9K3HY58</accession>
<dbReference type="EMBL" id="MNCJ02000325">
    <property type="protein sequence ID" value="KAF5786909.1"/>
    <property type="molecule type" value="Genomic_DNA"/>
</dbReference>
<organism evidence="1 2">
    <name type="scientific">Helianthus annuus</name>
    <name type="common">Common sunflower</name>
    <dbReference type="NCBI Taxonomy" id="4232"/>
    <lineage>
        <taxon>Eukaryota</taxon>
        <taxon>Viridiplantae</taxon>
        <taxon>Streptophyta</taxon>
        <taxon>Embryophyta</taxon>
        <taxon>Tracheophyta</taxon>
        <taxon>Spermatophyta</taxon>
        <taxon>Magnoliopsida</taxon>
        <taxon>eudicotyledons</taxon>
        <taxon>Gunneridae</taxon>
        <taxon>Pentapetalae</taxon>
        <taxon>asterids</taxon>
        <taxon>campanulids</taxon>
        <taxon>Asterales</taxon>
        <taxon>Asteraceae</taxon>
        <taxon>Asteroideae</taxon>
        <taxon>Heliantheae alliance</taxon>
        <taxon>Heliantheae</taxon>
        <taxon>Helianthus</taxon>
    </lineage>
</organism>
<keyword evidence="2" id="KW-1185">Reference proteome</keyword>
<proteinExistence type="predicted"/>